<dbReference type="AlphaFoldDB" id="A0A517SCV7"/>
<protein>
    <submittedName>
        <fullName evidence="1">Uncharacterized protein</fullName>
    </submittedName>
</protein>
<dbReference type="KEGG" id="ccos:Pan44_19840"/>
<name>A0A517SCV7_9PLAN</name>
<reference evidence="1 2" key="1">
    <citation type="submission" date="2019-02" db="EMBL/GenBank/DDBJ databases">
        <title>Deep-cultivation of Planctomycetes and their phenomic and genomic characterization uncovers novel biology.</title>
        <authorList>
            <person name="Wiegand S."/>
            <person name="Jogler M."/>
            <person name="Boedeker C."/>
            <person name="Pinto D."/>
            <person name="Vollmers J."/>
            <person name="Rivas-Marin E."/>
            <person name="Kohn T."/>
            <person name="Peeters S.H."/>
            <person name="Heuer A."/>
            <person name="Rast P."/>
            <person name="Oberbeckmann S."/>
            <person name="Bunk B."/>
            <person name="Jeske O."/>
            <person name="Meyerdierks A."/>
            <person name="Storesund J.E."/>
            <person name="Kallscheuer N."/>
            <person name="Luecker S."/>
            <person name="Lage O.M."/>
            <person name="Pohl T."/>
            <person name="Merkel B.J."/>
            <person name="Hornburger P."/>
            <person name="Mueller R.-W."/>
            <person name="Bruemmer F."/>
            <person name="Labrenz M."/>
            <person name="Spormann A.M."/>
            <person name="Op den Camp H."/>
            <person name="Overmann J."/>
            <person name="Amann R."/>
            <person name="Jetten M.S.M."/>
            <person name="Mascher T."/>
            <person name="Medema M.H."/>
            <person name="Devos D.P."/>
            <person name="Kaster A.-K."/>
            <person name="Ovreas L."/>
            <person name="Rohde M."/>
            <person name="Galperin M.Y."/>
            <person name="Jogler C."/>
        </authorList>
    </citation>
    <scope>NUCLEOTIDE SEQUENCE [LARGE SCALE GENOMIC DNA]</scope>
    <source>
        <strain evidence="1 2">Pan44</strain>
    </source>
</reference>
<accession>A0A517SCV7</accession>
<keyword evidence="2" id="KW-1185">Reference proteome</keyword>
<dbReference type="EMBL" id="CP036271">
    <property type="protein sequence ID" value="QDT53957.1"/>
    <property type="molecule type" value="Genomic_DNA"/>
</dbReference>
<evidence type="ECO:0000313" key="2">
    <source>
        <dbReference type="Proteomes" id="UP000315700"/>
    </source>
</evidence>
<dbReference type="InParanoid" id="A0A517SCV7"/>
<dbReference type="Proteomes" id="UP000315700">
    <property type="component" value="Chromosome"/>
</dbReference>
<sequence length="93" mass="10314">MLFATVVRIDDSILIEDVEIQAQDARRGTGDGHIWRGVFDLPGARPGLTMGETIHLRLEDRSLIAAVVTEVEGNRIHFRARGKKPTESPPVLQ</sequence>
<organism evidence="1 2">
    <name type="scientific">Caulifigura coniformis</name>
    <dbReference type="NCBI Taxonomy" id="2527983"/>
    <lineage>
        <taxon>Bacteria</taxon>
        <taxon>Pseudomonadati</taxon>
        <taxon>Planctomycetota</taxon>
        <taxon>Planctomycetia</taxon>
        <taxon>Planctomycetales</taxon>
        <taxon>Planctomycetaceae</taxon>
        <taxon>Caulifigura</taxon>
    </lineage>
</organism>
<proteinExistence type="predicted"/>
<gene>
    <name evidence="1" type="ORF">Pan44_19840</name>
</gene>
<dbReference type="RefSeq" id="WP_145029595.1">
    <property type="nucleotide sequence ID" value="NZ_CP036271.1"/>
</dbReference>
<evidence type="ECO:0000313" key="1">
    <source>
        <dbReference type="EMBL" id="QDT53957.1"/>
    </source>
</evidence>